<feature type="binding site" evidence="12">
    <location>
        <position position="69"/>
    </location>
    <ligand>
        <name>Ca(2+)</name>
        <dbReference type="ChEBI" id="CHEBI:29108"/>
        <label>1</label>
    </ligand>
</feature>
<dbReference type="InterPro" id="IPR000823">
    <property type="entry name" value="Peroxidase_pln"/>
</dbReference>
<keyword evidence="12" id="KW-0106">Calcium</keyword>
<feature type="binding site" evidence="12">
    <location>
        <position position="55"/>
    </location>
    <ligand>
        <name>Ca(2+)</name>
        <dbReference type="ChEBI" id="CHEBI:29108"/>
        <label>1</label>
    </ligand>
</feature>
<evidence type="ECO:0000256" key="3">
    <source>
        <dbReference type="ARBA" id="ARBA00002322"/>
    </source>
</evidence>
<keyword evidence="9" id="KW-0408">Iron</keyword>
<evidence type="ECO:0000256" key="7">
    <source>
        <dbReference type="ARBA" id="ARBA00022723"/>
    </source>
</evidence>
<evidence type="ECO:0000256" key="1">
    <source>
        <dbReference type="ARBA" id="ARBA00000189"/>
    </source>
</evidence>
<keyword evidence="8" id="KW-0560">Oxidoreductase</keyword>
<dbReference type="SUPFAM" id="SSF48113">
    <property type="entry name" value="Heme-dependent peroxidases"/>
    <property type="match status" value="1"/>
</dbReference>
<dbReference type="GO" id="GO:0006979">
    <property type="term" value="P:response to oxidative stress"/>
    <property type="evidence" value="ECO:0007669"/>
    <property type="project" value="InterPro"/>
</dbReference>
<dbReference type="PRINTS" id="PR00458">
    <property type="entry name" value="PEROXIDASE"/>
</dbReference>
<dbReference type="InterPro" id="IPR010255">
    <property type="entry name" value="Haem_peroxidase_sf"/>
</dbReference>
<dbReference type="PROSITE" id="PS50873">
    <property type="entry name" value="PEROXIDASE_4"/>
    <property type="match status" value="1"/>
</dbReference>
<evidence type="ECO:0000256" key="2">
    <source>
        <dbReference type="ARBA" id="ARBA00001970"/>
    </source>
</evidence>
<dbReference type="EMBL" id="VEPZ02000209">
    <property type="protein sequence ID" value="KAE8730039.1"/>
    <property type="molecule type" value="Genomic_DNA"/>
</dbReference>
<evidence type="ECO:0000256" key="11">
    <source>
        <dbReference type="PIRSR" id="PIRSR600823-2"/>
    </source>
</evidence>
<sequence>MVSNLSNAQGLRLGYYHKTCPNAESIIRKATYRVISRVPTLVAPLLRLHFHDCFVRVILLNSTKTNVAERDAIPNLSLRGFNVIDAAKAEVEEECPGVVSCADIVVLVARDSVSMIHGPYWEVPLGRRDGRVSILNQVFAELPAPFDNITQLRQMFAAKGLNMKDLAVLSGTLGFLVWADQTSSSSVGESFNPSPCLSHAPLIQFPNSTPSIPNP</sequence>
<evidence type="ECO:0000256" key="10">
    <source>
        <dbReference type="PIRSR" id="PIRSR600823-1"/>
    </source>
</evidence>
<evidence type="ECO:0000256" key="14">
    <source>
        <dbReference type="PIRSR" id="PIRSR600823-5"/>
    </source>
</evidence>
<comment type="catalytic activity">
    <reaction evidence="1">
        <text>2 a phenolic donor + H2O2 = 2 a phenolic radical donor + 2 H2O</text>
        <dbReference type="Rhea" id="RHEA:56136"/>
        <dbReference type="ChEBI" id="CHEBI:15377"/>
        <dbReference type="ChEBI" id="CHEBI:16240"/>
        <dbReference type="ChEBI" id="CHEBI:139520"/>
        <dbReference type="ChEBI" id="CHEBI:139521"/>
        <dbReference type="EC" id="1.11.1.7"/>
    </reaction>
</comment>
<protein>
    <recommendedName>
        <fullName evidence="4">peroxidase</fullName>
        <ecNumber evidence="4">1.11.1.7</ecNumber>
    </recommendedName>
</protein>
<feature type="binding site" evidence="11">
    <location>
        <position position="143"/>
    </location>
    <ligand>
        <name>substrate</name>
    </ligand>
</feature>
<comment type="cofactor">
    <cofactor evidence="2">
        <name>heme b</name>
        <dbReference type="ChEBI" id="CHEBI:60344"/>
    </cofactor>
</comment>
<keyword evidence="14" id="KW-1015">Disulfide bond</keyword>
<keyword evidence="6" id="KW-0349">Heme</keyword>
<gene>
    <name evidence="17" type="ORF">F3Y22_tig00003041pilonHSYRG00643</name>
</gene>
<keyword evidence="5 17" id="KW-0575">Peroxidase</keyword>
<dbReference type="AlphaFoldDB" id="A0A6A3CS82"/>
<dbReference type="GO" id="GO:0140825">
    <property type="term" value="F:lactoperoxidase activity"/>
    <property type="evidence" value="ECO:0007669"/>
    <property type="project" value="UniProtKB-EC"/>
</dbReference>
<reference evidence="17" key="1">
    <citation type="submission" date="2019-09" db="EMBL/GenBank/DDBJ databases">
        <title>Draft genome information of white flower Hibiscus syriacus.</title>
        <authorList>
            <person name="Kim Y.-M."/>
        </authorList>
    </citation>
    <scope>NUCLEOTIDE SEQUENCE [LARGE SCALE GENOMIC DNA]</scope>
    <source>
        <strain evidence="17">YM2019G1</strain>
    </source>
</reference>
<dbReference type="InterPro" id="IPR019794">
    <property type="entry name" value="Peroxidases_AS"/>
</dbReference>
<feature type="disulfide bond" evidence="14">
    <location>
        <begin position="20"/>
        <end position="95"/>
    </location>
</feature>
<dbReference type="Pfam" id="PF00141">
    <property type="entry name" value="peroxidase"/>
    <property type="match status" value="1"/>
</dbReference>
<dbReference type="EC" id="1.11.1.7" evidence="4"/>
<evidence type="ECO:0000256" key="15">
    <source>
        <dbReference type="RuleBase" id="RU004241"/>
    </source>
</evidence>
<dbReference type="Proteomes" id="UP000436088">
    <property type="component" value="Unassembled WGS sequence"/>
</dbReference>
<dbReference type="GO" id="GO:0020037">
    <property type="term" value="F:heme binding"/>
    <property type="evidence" value="ECO:0007669"/>
    <property type="project" value="InterPro"/>
</dbReference>
<dbReference type="Gene3D" id="1.10.520.10">
    <property type="match status" value="1"/>
</dbReference>
<comment type="cofactor">
    <cofactor evidence="12">
        <name>Ca(2+)</name>
        <dbReference type="ChEBI" id="CHEBI:29108"/>
    </cofactor>
    <text evidence="12">Binds 2 calcium ions per subunit.</text>
</comment>
<organism evidence="17 18">
    <name type="scientific">Hibiscus syriacus</name>
    <name type="common">Rose of Sharon</name>
    <dbReference type="NCBI Taxonomy" id="106335"/>
    <lineage>
        <taxon>Eukaryota</taxon>
        <taxon>Viridiplantae</taxon>
        <taxon>Streptophyta</taxon>
        <taxon>Embryophyta</taxon>
        <taxon>Tracheophyta</taxon>
        <taxon>Spermatophyta</taxon>
        <taxon>Magnoliopsida</taxon>
        <taxon>eudicotyledons</taxon>
        <taxon>Gunneridae</taxon>
        <taxon>Pentapetalae</taxon>
        <taxon>rosids</taxon>
        <taxon>malvids</taxon>
        <taxon>Malvales</taxon>
        <taxon>Malvaceae</taxon>
        <taxon>Malvoideae</taxon>
        <taxon>Hibiscus</taxon>
    </lineage>
</organism>
<comment type="caution">
    <text evidence="17">The sequence shown here is derived from an EMBL/GenBank/DDBJ whole genome shotgun (WGS) entry which is preliminary data.</text>
</comment>
<evidence type="ECO:0000256" key="13">
    <source>
        <dbReference type="PIRSR" id="PIRSR600823-4"/>
    </source>
</evidence>
<feature type="binding site" evidence="12">
    <location>
        <position position="52"/>
    </location>
    <ligand>
        <name>Ca(2+)</name>
        <dbReference type="ChEBI" id="CHEBI:29108"/>
        <label>1</label>
    </ligand>
</feature>
<dbReference type="InterPro" id="IPR002016">
    <property type="entry name" value="Haem_peroxidase"/>
</dbReference>
<evidence type="ECO:0000259" key="16">
    <source>
        <dbReference type="PROSITE" id="PS50873"/>
    </source>
</evidence>
<dbReference type="PRINTS" id="PR00461">
    <property type="entry name" value="PLPEROXIDASE"/>
</dbReference>
<accession>A0A6A3CS82</accession>
<evidence type="ECO:0000313" key="18">
    <source>
        <dbReference type="Proteomes" id="UP000436088"/>
    </source>
</evidence>
<evidence type="ECO:0000256" key="8">
    <source>
        <dbReference type="ARBA" id="ARBA00023002"/>
    </source>
</evidence>
<dbReference type="PROSITE" id="PS00436">
    <property type="entry name" value="PEROXIDASE_2"/>
    <property type="match status" value="1"/>
</dbReference>
<comment type="function">
    <text evidence="3">Removal of H(2)O(2), oxidation of toxic reductants, biosynthesis and degradation of lignin, suberization, auxin catabolism, response to environmental stresses such as wounding, pathogen attack and oxidative stress. These functions might be dependent on each isozyme/isoform in each plant tissue.</text>
</comment>
<dbReference type="GO" id="GO:0046872">
    <property type="term" value="F:metal ion binding"/>
    <property type="evidence" value="ECO:0007669"/>
    <property type="project" value="UniProtKB-KW"/>
</dbReference>
<evidence type="ECO:0000256" key="6">
    <source>
        <dbReference type="ARBA" id="ARBA00022617"/>
    </source>
</evidence>
<comment type="similarity">
    <text evidence="15">Belongs to the peroxidase family.</text>
</comment>
<feature type="active site" description="Proton acceptor" evidence="10">
    <location>
        <position position="51"/>
    </location>
</feature>
<dbReference type="Gene3D" id="1.10.420.10">
    <property type="entry name" value="Peroxidase, domain 2"/>
    <property type="match status" value="1"/>
</dbReference>
<dbReference type="PANTHER" id="PTHR31235">
    <property type="entry name" value="PEROXIDASE 25-RELATED"/>
    <property type="match status" value="1"/>
</dbReference>
<name>A0A6A3CS82_HIBSY</name>
<keyword evidence="7 12" id="KW-0479">Metal-binding</keyword>
<feature type="site" description="Transition state stabilizer" evidence="13">
    <location>
        <position position="47"/>
    </location>
</feature>
<feature type="domain" description="Plant heme peroxidase family profile" evidence="16">
    <location>
        <begin position="10"/>
        <end position="215"/>
    </location>
</feature>
<proteinExistence type="inferred from homology"/>
<evidence type="ECO:0000256" key="4">
    <source>
        <dbReference type="ARBA" id="ARBA00012313"/>
    </source>
</evidence>
<evidence type="ECO:0000256" key="5">
    <source>
        <dbReference type="ARBA" id="ARBA00022559"/>
    </source>
</evidence>
<keyword evidence="18" id="KW-1185">Reference proteome</keyword>
<evidence type="ECO:0000256" key="9">
    <source>
        <dbReference type="ARBA" id="ARBA00023004"/>
    </source>
</evidence>
<evidence type="ECO:0000256" key="12">
    <source>
        <dbReference type="PIRSR" id="PIRSR600823-3"/>
    </source>
</evidence>
<evidence type="ECO:0000313" key="17">
    <source>
        <dbReference type="EMBL" id="KAE8730039.1"/>
    </source>
</evidence>